<dbReference type="SUPFAM" id="SSF56194">
    <property type="entry name" value="Uridine diphospho-N-Acetylenolpyruvylglucosamine reductase, MurB, C-terminal domain"/>
    <property type="match status" value="1"/>
</dbReference>
<organism evidence="18 19">
    <name type="scientific">Candidatus Blackburnbacteria bacterium RIFCSPHIGHO2_12_FULL_41_13b</name>
    <dbReference type="NCBI Taxonomy" id="1797517"/>
    <lineage>
        <taxon>Bacteria</taxon>
        <taxon>Candidatus Blackburniibacteriota</taxon>
    </lineage>
</organism>
<dbReference type="Gene3D" id="3.30.43.10">
    <property type="entry name" value="Uridine Diphospho-n-acetylenolpyruvylglucosamine Reductase, domain 2"/>
    <property type="match status" value="1"/>
</dbReference>
<dbReference type="GO" id="GO:0005829">
    <property type="term" value="C:cytosol"/>
    <property type="evidence" value="ECO:0007669"/>
    <property type="project" value="TreeGrafter"/>
</dbReference>
<comment type="similarity">
    <text evidence="16">Belongs to the MurB family.</text>
</comment>
<dbReference type="InterPro" id="IPR016169">
    <property type="entry name" value="FAD-bd_PCMH_sub2"/>
</dbReference>
<dbReference type="GO" id="GO:0051301">
    <property type="term" value="P:cell division"/>
    <property type="evidence" value="ECO:0007669"/>
    <property type="project" value="UniProtKB-KW"/>
</dbReference>
<evidence type="ECO:0000256" key="11">
    <source>
        <dbReference type="ARBA" id="ARBA00022984"/>
    </source>
</evidence>
<feature type="domain" description="FAD-binding PCMH-type" evidence="17">
    <location>
        <begin position="18"/>
        <end position="181"/>
    </location>
</feature>
<evidence type="ECO:0000256" key="2">
    <source>
        <dbReference type="ARBA" id="ARBA00003921"/>
    </source>
</evidence>
<keyword evidence="8 16" id="KW-0274">FAD</keyword>
<dbReference type="GO" id="GO:0071949">
    <property type="term" value="F:FAD binding"/>
    <property type="evidence" value="ECO:0007669"/>
    <property type="project" value="InterPro"/>
</dbReference>
<evidence type="ECO:0000256" key="13">
    <source>
        <dbReference type="ARBA" id="ARBA00023306"/>
    </source>
</evidence>
<dbReference type="AlphaFoldDB" id="A0A1G1VAN3"/>
<feature type="active site" evidence="16">
    <location>
        <position position="159"/>
    </location>
</feature>
<keyword evidence="7 16" id="KW-0285">Flavoprotein</keyword>
<dbReference type="InterPro" id="IPR016167">
    <property type="entry name" value="FAD-bd_PCMH_sub1"/>
</dbReference>
<dbReference type="EC" id="1.3.1.98" evidence="16"/>
<accession>A0A1G1VAN3</accession>
<reference evidence="18 19" key="1">
    <citation type="journal article" date="2016" name="Nat. Commun.">
        <title>Thousands of microbial genomes shed light on interconnected biogeochemical processes in an aquifer system.</title>
        <authorList>
            <person name="Anantharaman K."/>
            <person name="Brown C.T."/>
            <person name="Hug L.A."/>
            <person name="Sharon I."/>
            <person name="Castelle C.J."/>
            <person name="Probst A.J."/>
            <person name="Thomas B.C."/>
            <person name="Singh A."/>
            <person name="Wilkins M.J."/>
            <person name="Karaoz U."/>
            <person name="Brodie E.L."/>
            <person name="Williams K.H."/>
            <person name="Hubbard S.S."/>
            <person name="Banfield J.F."/>
        </authorList>
    </citation>
    <scope>NUCLEOTIDE SEQUENCE [LARGE SCALE GENOMIC DNA]</scope>
</reference>
<dbReference type="Proteomes" id="UP000178272">
    <property type="component" value="Unassembled WGS sequence"/>
</dbReference>
<dbReference type="PANTHER" id="PTHR21071">
    <property type="entry name" value="UDP-N-ACETYLENOLPYRUVOYLGLUCOSAMINE REDUCTASE"/>
    <property type="match status" value="1"/>
</dbReference>
<comment type="pathway">
    <text evidence="4 16">Cell wall biogenesis; peptidoglycan biosynthesis.</text>
</comment>
<proteinExistence type="inferred from homology"/>
<evidence type="ECO:0000256" key="3">
    <source>
        <dbReference type="ARBA" id="ARBA00004496"/>
    </source>
</evidence>
<evidence type="ECO:0000256" key="5">
    <source>
        <dbReference type="ARBA" id="ARBA00022490"/>
    </source>
</evidence>
<comment type="subcellular location">
    <subcellularLocation>
        <location evidence="3 16">Cytoplasm</location>
    </subcellularLocation>
</comment>
<dbReference type="InterPro" id="IPR011601">
    <property type="entry name" value="MurB_C"/>
</dbReference>
<dbReference type="GO" id="GO:0008360">
    <property type="term" value="P:regulation of cell shape"/>
    <property type="evidence" value="ECO:0007669"/>
    <property type="project" value="UniProtKB-KW"/>
</dbReference>
<feature type="active site" description="Proton donor" evidence="16">
    <location>
        <position position="210"/>
    </location>
</feature>
<evidence type="ECO:0000256" key="10">
    <source>
        <dbReference type="ARBA" id="ARBA00022960"/>
    </source>
</evidence>
<dbReference type="GO" id="GO:0009252">
    <property type="term" value="P:peptidoglycan biosynthetic process"/>
    <property type="evidence" value="ECO:0007669"/>
    <property type="project" value="UniProtKB-UniRule"/>
</dbReference>
<dbReference type="PANTHER" id="PTHR21071:SF4">
    <property type="entry name" value="UDP-N-ACETYLENOLPYRUVOYLGLUCOSAMINE REDUCTASE"/>
    <property type="match status" value="1"/>
</dbReference>
<dbReference type="InterPro" id="IPR036318">
    <property type="entry name" value="FAD-bd_PCMH-like_sf"/>
</dbReference>
<evidence type="ECO:0000256" key="14">
    <source>
        <dbReference type="ARBA" id="ARBA00023316"/>
    </source>
</evidence>
<dbReference type="InterPro" id="IPR016166">
    <property type="entry name" value="FAD-bd_PCMH"/>
</dbReference>
<evidence type="ECO:0000256" key="16">
    <source>
        <dbReference type="HAMAP-Rule" id="MF_00037"/>
    </source>
</evidence>
<dbReference type="InterPro" id="IPR006094">
    <property type="entry name" value="Oxid_FAD_bind_N"/>
</dbReference>
<dbReference type="PROSITE" id="PS51387">
    <property type="entry name" value="FAD_PCMH"/>
    <property type="match status" value="1"/>
</dbReference>
<dbReference type="Pfam" id="PF02873">
    <property type="entry name" value="MurB_C"/>
    <property type="match status" value="1"/>
</dbReference>
<dbReference type="SUPFAM" id="SSF56176">
    <property type="entry name" value="FAD-binding/transporter-associated domain-like"/>
    <property type="match status" value="1"/>
</dbReference>
<comment type="caution">
    <text evidence="18">The sequence shown here is derived from an EMBL/GenBank/DDBJ whole genome shotgun (WGS) entry which is preliminary data.</text>
</comment>
<evidence type="ECO:0000256" key="7">
    <source>
        <dbReference type="ARBA" id="ARBA00022630"/>
    </source>
</evidence>
<evidence type="ECO:0000256" key="4">
    <source>
        <dbReference type="ARBA" id="ARBA00004752"/>
    </source>
</evidence>
<keyword evidence="9 16" id="KW-0521">NADP</keyword>
<evidence type="ECO:0000259" key="17">
    <source>
        <dbReference type="PROSITE" id="PS51387"/>
    </source>
</evidence>
<protein>
    <recommendedName>
        <fullName evidence="16">UDP-N-acetylenolpyruvoylglucosamine reductase</fullName>
        <ecNumber evidence="16">1.3.1.98</ecNumber>
    </recommendedName>
    <alternativeName>
        <fullName evidence="16">UDP-N-acetylmuramate dehydrogenase</fullName>
    </alternativeName>
</protein>
<comment type="catalytic activity">
    <reaction evidence="15 16">
        <text>UDP-N-acetyl-alpha-D-muramate + NADP(+) = UDP-N-acetyl-3-O-(1-carboxyvinyl)-alpha-D-glucosamine + NADPH + H(+)</text>
        <dbReference type="Rhea" id="RHEA:12248"/>
        <dbReference type="ChEBI" id="CHEBI:15378"/>
        <dbReference type="ChEBI" id="CHEBI:57783"/>
        <dbReference type="ChEBI" id="CHEBI:58349"/>
        <dbReference type="ChEBI" id="CHEBI:68483"/>
        <dbReference type="ChEBI" id="CHEBI:70757"/>
        <dbReference type="EC" id="1.3.1.98"/>
    </reaction>
</comment>
<evidence type="ECO:0000256" key="12">
    <source>
        <dbReference type="ARBA" id="ARBA00023002"/>
    </source>
</evidence>
<dbReference type="UniPathway" id="UPA00219"/>
<keyword evidence="10 16" id="KW-0133">Cell shape</keyword>
<evidence type="ECO:0000256" key="8">
    <source>
        <dbReference type="ARBA" id="ARBA00022827"/>
    </source>
</evidence>
<keyword evidence="13 16" id="KW-0131">Cell cycle</keyword>
<keyword evidence="11 16" id="KW-0573">Peptidoglycan synthesis</keyword>
<evidence type="ECO:0000256" key="15">
    <source>
        <dbReference type="ARBA" id="ARBA00048914"/>
    </source>
</evidence>
<dbReference type="Pfam" id="PF01565">
    <property type="entry name" value="FAD_binding_4"/>
    <property type="match status" value="1"/>
</dbReference>
<evidence type="ECO:0000256" key="1">
    <source>
        <dbReference type="ARBA" id="ARBA00001974"/>
    </source>
</evidence>
<keyword evidence="5 16" id="KW-0963">Cytoplasm</keyword>
<keyword evidence="12 16" id="KW-0560">Oxidoreductase</keyword>
<evidence type="ECO:0000256" key="9">
    <source>
        <dbReference type="ARBA" id="ARBA00022857"/>
    </source>
</evidence>
<keyword evidence="14 16" id="KW-0961">Cell wall biogenesis/degradation</keyword>
<dbReference type="GO" id="GO:0071555">
    <property type="term" value="P:cell wall organization"/>
    <property type="evidence" value="ECO:0007669"/>
    <property type="project" value="UniProtKB-KW"/>
</dbReference>
<comment type="cofactor">
    <cofactor evidence="1 16">
        <name>FAD</name>
        <dbReference type="ChEBI" id="CHEBI:57692"/>
    </cofactor>
</comment>
<dbReference type="InterPro" id="IPR036635">
    <property type="entry name" value="MurB_C_sf"/>
</dbReference>
<sequence length="308" mass="34745">MIKILENLLLKEYTTLNIGGYARCFVEVHSIEELKDALQYAKDHNLEFYIIAGGSDLLVNDEGFPGLIIKLSLQGLTLEDERIKVAAGTSLQDLVNYTIEHGFAGIEKLNNIPGSVGGAVYGNAGAFGQTISDKLVRIRVLVGDEEKYLNKQNIGFDYRESILKKHKDWVILEIEFKFDIDNPVELKKTAKDVLETRKQKYTPGIKCPGSFFKNLIIDRLPKDLQKDMPKDYYGKVPAWWFLEQVGAKGATRGQIKISDHHANLFINQGEGTAADFFALAKEYKNKIKEKFGVDLEPEVQLLGFKEKL</sequence>
<evidence type="ECO:0000256" key="6">
    <source>
        <dbReference type="ARBA" id="ARBA00022618"/>
    </source>
</evidence>
<dbReference type="HAMAP" id="MF_00037">
    <property type="entry name" value="MurB"/>
    <property type="match status" value="1"/>
</dbReference>
<keyword evidence="6 16" id="KW-0132">Cell division</keyword>
<dbReference type="NCBIfam" id="TIGR00179">
    <property type="entry name" value="murB"/>
    <property type="match status" value="1"/>
</dbReference>
<dbReference type="EMBL" id="MHCA01000012">
    <property type="protein sequence ID" value="OGY12433.1"/>
    <property type="molecule type" value="Genomic_DNA"/>
</dbReference>
<gene>
    <name evidence="16" type="primary">murB</name>
    <name evidence="18" type="ORF">A3F61_01285</name>
</gene>
<comment type="function">
    <text evidence="2 16">Cell wall formation.</text>
</comment>
<dbReference type="GO" id="GO:0008762">
    <property type="term" value="F:UDP-N-acetylmuramate dehydrogenase activity"/>
    <property type="evidence" value="ECO:0007669"/>
    <property type="project" value="UniProtKB-UniRule"/>
</dbReference>
<name>A0A1G1VAN3_9BACT</name>
<dbReference type="Gene3D" id="3.90.78.10">
    <property type="entry name" value="UDP-N-acetylenolpyruvoylglucosamine reductase, C-terminal domain"/>
    <property type="match status" value="1"/>
</dbReference>
<evidence type="ECO:0000313" key="19">
    <source>
        <dbReference type="Proteomes" id="UP000178272"/>
    </source>
</evidence>
<feature type="active site" evidence="16">
    <location>
        <position position="298"/>
    </location>
</feature>
<dbReference type="Gene3D" id="3.30.465.10">
    <property type="match status" value="1"/>
</dbReference>
<dbReference type="InterPro" id="IPR003170">
    <property type="entry name" value="MurB"/>
</dbReference>
<evidence type="ECO:0000313" key="18">
    <source>
        <dbReference type="EMBL" id="OGY12433.1"/>
    </source>
</evidence>
<dbReference type="STRING" id="1797517.A3F61_01285"/>